<dbReference type="EMBL" id="CP036532">
    <property type="protein sequence ID" value="QBK31492.1"/>
    <property type="molecule type" value="Genomic_DNA"/>
</dbReference>
<keyword evidence="3" id="KW-0804">Transcription</keyword>
<dbReference type="PROSITE" id="PS01124">
    <property type="entry name" value="HTH_ARAC_FAMILY_2"/>
    <property type="match status" value="1"/>
</dbReference>
<dbReference type="InterPro" id="IPR018062">
    <property type="entry name" value="HTH_AraC-typ_CS"/>
</dbReference>
<dbReference type="OrthoDB" id="9804543at2"/>
<dbReference type="SUPFAM" id="SSF51182">
    <property type="entry name" value="RmlC-like cupins"/>
    <property type="match status" value="1"/>
</dbReference>
<evidence type="ECO:0000313" key="5">
    <source>
        <dbReference type="EMBL" id="QBK31492.1"/>
    </source>
</evidence>
<protein>
    <submittedName>
        <fullName evidence="5">AraC family transcriptional regulator</fullName>
    </submittedName>
</protein>
<keyword evidence="2" id="KW-0238">DNA-binding</keyword>
<dbReference type="RefSeq" id="WP_131617155.1">
    <property type="nucleotide sequence ID" value="NZ_CP036532.1"/>
</dbReference>
<name>A0A4P6V279_9HYPH</name>
<dbReference type="InterPro" id="IPR011051">
    <property type="entry name" value="RmlC_Cupin_sf"/>
</dbReference>
<dbReference type="GO" id="GO:0003700">
    <property type="term" value="F:DNA-binding transcription factor activity"/>
    <property type="evidence" value="ECO:0007669"/>
    <property type="project" value="InterPro"/>
</dbReference>
<evidence type="ECO:0000259" key="4">
    <source>
        <dbReference type="PROSITE" id="PS01124"/>
    </source>
</evidence>
<dbReference type="Gene3D" id="2.60.120.10">
    <property type="entry name" value="Jelly Rolls"/>
    <property type="match status" value="1"/>
</dbReference>
<dbReference type="InterPro" id="IPR014710">
    <property type="entry name" value="RmlC-like_jellyroll"/>
</dbReference>
<dbReference type="Gene3D" id="1.10.10.60">
    <property type="entry name" value="Homeodomain-like"/>
    <property type="match status" value="1"/>
</dbReference>
<gene>
    <name evidence="5" type="ORF">E0E05_13260</name>
</gene>
<organism evidence="5 6">
    <name type="scientific">Roseitalea porphyridii</name>
    <dbReference type="NCBI Taxonomy" id="1852022"/>
    <lineage>
        <taxon>Bacteria</taxon>
        <taxon>Pseudomonadati</taxon>
        <taxon>Pseudomonadota</taxon>
        <taxon>Alphaproteobacteria</taxon>
        <taxon>Hyphomicrobiales</taxon>
        <taxon>Ahrensiaceae</taxon>
        <taxon>Roseitalea</taxon>
    </lineage>
</organism>
<dbReference type="KEGG" id="rpod:E0E05_13260"/>
<keyword evidence="6" id="KW-1185">Reference proteome</keyword>
<dbReference type="PANTHER" id="PTHR11019">
    <property type="entry name" value="HTH-TYPE TRANSCRIPTIONAL REGULATOR NIMR"/>
    <property type="match status" value="1"/>
</dbReference>
<dbReference type="Proteomes" id="UP000293719">
    <property type="component" value="Chromosome"/>
</dbReference>
<dbReference type="InterPro" id="IPR003313">
    <property type="entry name" value="AraC-bd"/>
</dbReference>
<reference evidence="5 6" key="1">
    <citation type="journal article" date="2017" name="Int. J. Syst. Evol. Microbiol.">
        <title>Roseitalea porphyridii gen. nov., sp. nov., isolated from a red alga, and reclassification of Hoeflea suaedae Chung et al. 2013 as Pseudohoeflea suaedae gen. nov., comb. nov.</title>
        <authorList>
            <person name="Hyeon J.W."/>
            <person name="Jeong S.E."/>
            <person name="Baek K."/>
            <person name="Jeon C.O."/>
        </authorList>
    </citation>
    <scope>NUCLEOTIDE SEQUENCE [LARGE SCALE GENOMIC DNA]</scope>
    <source>
        <strain evidence="5 6">MA7-20</strain>
    </source>
</reference>
<dbReference type="GO" id="GO:0043565">
    <property type="term" value="F:sequence-specific DNA binding"/>
    <property type="evidence" value="ECO:0007669"/>
    <property type="project" value="InterPro"/>
</dbReference>
<evidence type="ECO:0000313" key="6">
    <source>
        <dbReference type="Proteomes" id="UP000293719"/>
    </source>
</evidence>
<dbReference type="Pfam" id="PF12833">
    <property type="entry name" value="HTH_18"/>
    <property type="match status" value="1"/>
</dbReference>
<dbReference type="CDD" id="cd06124">
    <property type="entry name" value="cupin_NimR-like_N"/>
    <property type="match status" value="1"/>
</dbReference>
<dbReference type="Pfam" id="PF02311">
    <property type="entry name" value="AraC_binding"/>
    <property type="match status" value="1"/>
</dbReference>
<dbReference type="PROSITE" id="PS00041">
    <property type="entry name" value="HTH_ARAC_FAMILY_1"/>
    <property type="match status" value="1"/>
</dbReference>
<dbReference type="InterPro" id="IPR009057">
    <property type="entry name" value="Homeodomain-like_sf"/>
</dbReference>
<dbReference type="AlphaFoldDB" id="A0A4P6V279"/>
<evidence type="ECO:0000256" key="2">
    <source>
        <dbReference type="ARBA" id="ARBA00023125"/>
    </source>
</evidence>
<evidence type="ECO:0000256" key="1">
    <source>
        <dbReference type="ARBA" id="ARBA00023015"/>
    </source>
</evidence>
<dbReference type="PANTHER" id="PTHR11019:SF159">
    <property type="entry name" value="TRANSCRIPTIONAL REGULATOR-RELATED"/>
    <property type="match status" value="1"/>
</dbReference>
<accession>A0A4P6V279</accession>
<dbReference type="SUPFAM" id="SSF46689">
    <property type="entry name" value="Homeodomain-like"/>
    <property type="match status" value="1"/>
</dbReference>
<proteinExistence type="predicted"/>
<keyword evidence="1" id="KW-0805">Transcription regulation</keyword>
<dbReference type="GeneID" id="90768272"/>
<dbReference type="InterPro" id="IPR018060">
    <property type="entry name" value="HTH_AraC"/>
</dbReference>
<dbReference type="SMART" id="SM00342">
    <property type="entry name" value="HTH_ARAC"/>
    <property type="match status" value="1"/>
</dbReference>
<feature type="domain" description="HTH araC/xylS-type" evidence="4">
    <location>
        <begin position="181"/>
        <end position="252"/>
    </location>
</feature>
<evidence type="ECO:0000256" key="3">
    <source>
        <dbReference type="ARBA" id="ARBA00023163"/>
    </source>
</evidence>
<sequence>MPTTTEQGPRPRYLGETIRPAAGERYGWHSHEFGQLISAASGSMYVGTPERVLLLSPAMAVWIPPDVDHWMRYGANNEMLYVDVNRREASRLGAQCRVMAMTPLLAALIGATMPAGTHARAPRHNEVLHDLLRQELVSAADVPLSVVMPRDRRIAGAAGAALDDPRAIGSTGAWLAGIAASRKTVERLFVAETGMTPSRWLRHVRVLHAISLLASGDKVSAVAADMGYESASAFSYMFRRTLGMSPSDVGNATGPRR</sequence>